<feature type="chain" id="PRO_5047059316" evidence="1">
    <location>
        <begin position="20"/>
        <end position="511"/>
    </location>
</feature>
<organism evidence="2 3">
    <name type="scientific">Runella salmonicolor</name>
    <dbReference type="NCBI Taxonomy" id="2950278"/>
    <lineage>
        <taxon>Bacteria</taxon>
        <taxon>Pseudomonadati</taxon>
        <taxon>Bacteroidota</taxon>
        <taxon>Cytophagia</taxon>
        <taxon>Cytophagales</taxon>
        <taxon>Spirosomataceae</taxon>
        <taxon>Runella</taxon>
    </lineage>
</organism>
<feature type="signal peptide" evidence="1">
    <location>
        <begin position="1"/>
        <end position="19"/>
    </location>
</feature>
<dbReference type="Proteomes" id="UP001204772">
    <property type="component" value="Unassembled WGS sequence"/>
</dbReference>
<accession>A0ABT1FJM4</accession>
<name>A0ABT1FJM4_9BACT</name>
<dbReference type="InterPro" id="IPR011042">
    <property type="entry name" value="6-blade_b-propeller_TolB-like"/>
</dbReference>
<dbReference type="InterPro" id="IPR052918">
    <property type="entry name" value="Motility_Chemotaxis_Reg"/>
</dbReference>
<proteinExistence type="predicted"/>
<sequence>MRLFFLSLAFIAVILRLNAQNVTITPTGVTPSFNYPRLTYDAILALSGPIEGDLAYDLTFKCLRVYNGSKWVCTISNASDFNPNITSIASAGGNGYDIGQSVAVDNVGNVYITGQFEGTAAFGNISVTSAGGIGVFIAKYNRDGQVQWVKSAGGWGNGFGLGIAVDTSSNVYITGIYHITISFENTTLTSAGNSDLYIAKYNTNGILQWVRSAGGPNSDLANSIAVDAAGNAYITGYFQGTSTFGTASITATPLPYDDVFIAKYTTNGTFQWVKSAGGSSNDFGYDIAADSNGNVYVTGSYFGTAFFDGTPITSEGSNDVFLAKYNTNGGKEWVRSAGGTGTENGQGVAVDGNGNVYISGNFNTTVRFDNRYVTSKGNNDIFIAKYTTDGTNLWLRSAGGINNENGREIAVDAIGSVYLTGYYNTSAMFGGSSLVSAGYNDLYVAKYSTNGDFEWATSAGGANDDYGQGIAIDASGNVFVVGNFELKGVYGNKTITSAGSYDTVVARIEKF</sequence>
<dbReference type="RefSeq" id="WP_253526040.1">
    <property type="nucleotide sequence ID" value="NZ_JAMZEL010000002.1"/>
</dbReference>
<gene>
    <name evidence="2" type="ORF">NCI00_05920</name>
</gene>
<dbReference type="PANTHER" id="PTHR35580">
    <property type="entry name" value="CELL SURFACE GLYCOPROTEIN (S-LAYER PROTEIN)-LIKE PROTEIN"/>
    <property type="match status" value="1"/>
</dbReference>
<dbReference type="EMBL" id="JAMZEL010000002">
    <property type="protein sequence ID" value="MCP1381951.1"/>
    <property type="molecule type" value="Genomic_DNA"/>
</dbReference>
<protein>
    <submittedName>
        <fullName evidence="2">SBBP repeat-containing protein</fullName>
    </submittedName>
</protein>
<dbReference type="Gene3D" id="2.120.10.30">
    <property type="entry name" value="TolB, C-terminal domain"/>
    <property type="match status" value="2"/>
</dbReference>
<dbReference type="InterPro" id="IPR010620">
    <property type="entry name" value="SBBP_repeat"/>
</dbReference>
<reference evidence="2 3" key="1">
    <citation type="submission" date="2022-06" db="EMBL/GenBank/DDBJ databases">
        <title>Runella sp. S5 genome sequencing.</title>
        <authorList>
            <person name="Park S."/>
        </authorList>
    </citation>
    <scope>NUCLEOTIDE SEQUENCE [LARGE SCALE GENOMIC DNA]</scope>
    <source>
        <strain evidence="2 3">S5</strain>
    </source>
</reference>
<dbReference type="SUPFAM" id="SSF63829">
    <property type="entry name" value="Calcium-dependent phosphotriesterase"/>
    <property type="match status" value="2"/>
</dbReference>
<dbReference type="PANTHER" id="PTHR35580:SF1">
    <property type="entry name" value="PHYTASE-LIKE DOMAIN-CONTAINING PROTEIN"/>
    <property type="match status" value="1"/>
</dbReference>
<keyword evidence="3" id="KW-1185">Reference proteome</keyword>
<evidence type="ECO:0000256" key="1">
    <source>
        <dbReference type="SAM" id="SignalP"/>
    </source>
</evidence>
<keyword evidence="1" id="KW-0732">Signal</keyword>
<dbReference type="Pfam" id="PF06739">
    <property type="entry name" value="SBBP"/>
    <property type="match status" value="5"/>
</dbReference>
<evidence type="ECO:0000313" key="2">
    <source>
        <dbReference type="EMBL" id="MCP1381951.1"/>
    </source>
</evidence>
<evidence type="ECO:0000313" key="3">
    <source>
        <dbReference type="Proteomes" id="UP001204772"/>
    </source>
</evidence>
<comment type="caution">
    <text evidence="2">The sequence shown here is derived from an EMBL/GenBank/DDBJ whole genome shotgun (WGS) entry which is preliminary data.</text>
</comment>